<dbReference type="OMA" id="YKVILDH"/>
<dbReference type="InterPro" id="IPR045886">
    <property type="entry name" value="ThiF/MoeB/HesA"/>
</dbReference>
<dbReference type="Pfam" id="PF10585">
    <property type="entry name" value="UBA_E1_SCCH"/>
    <property type="match status" value="1"/>
</dbReference>
<dbReference type="Gene3D" id="1.10.10.2660">
    <property type="entry name" value="Ubiquitin-activating enzyme E1, SCCH domain"/>
    <property type="match status" value="1"/>
</dbReference>
<evidence type="ECO:0000256" key="7">
    <source>
        <dbReference type="PROSITE-ProRule" id="PRU10132"/>
    </source>
</evidence>
<evidence type="ECO:0000256" key="4">
    <source>
        <dbReference type="ARBA" id="ARBA00022741"/>
    </source>
</evidence>
<dbReference type="InParanoid" id="A0DVJ4"/>
<feature type="domain" description="Ubiquitin-activating enzyme E1 C-terminal" evidence="10">
    <location>
        <begin position="389"/>
        <end position="528"/>
    </location>
</feature>
<dbReference type="Gene3D" id="3.10.290.60">
    <property type="entry name" value="Ubiquitin-activating enzyme E1, UFD domain"/>
    <property type="match status" value="1"/>
</dbReference>
<dbReference type="EMBL" id="CT868607">
    <property type="protein sequence ID" value="CAK87061.1"/>
    <property type="molecule type" value="Genomic_DNA"/>
</dbReference>
<organism evidence="11 12">
    <name type="scientific">Paramecium tetraurelia</name>
    <dbReference type="NCBI Taxonomy" id="5888"/>
    <lineage>
        <taxon>Eukaryota</taxon>
        <taxon>Sar</taxon>
        <taxon>Alveolata</taxon>
        <taxon>Ciliophora</taxon>
        <taxon>Intramacronucleata</taxon>
        <taxon>Oligohymenophorea</taxon>
        <taxon>Peniculida</taxon>
        <taxon>Parameciidae</taxon>
        <taxon>Paramecium</taxon>
    </lineage>
</organism>
<reference evidence="11 12" key="1">
    <citation type="journal article" date="2006" name="Nature">
        <title>Global trends of whole-genome duplications revealed by the ciliate Paramecium tetraurelia.</title>
        <authorList>
            <consortium name="Genoscope"/>
            <person name="Aury J.-M."/>
            <person name="Jaillon O."/>
            <person name="Duret L."/>
            <person name="Noel B."/>
            <person name="Jubin C."/>
            <person name="Porcel B.M."/>
            <person name="Segurens B."/>
            <person name="Daubin V."/>
            <person name="Anthouard V."/>
            <person name="Aiach N."/>
            <person name="Arnaiz O."/>
            <person name="Billaut A."/>
            <person name="Beisson J."/>
            <person name="Blanc I."/>
            <person name="Bouhouche K."/>
            <person name="Camara F."/>
            <person name="Duharcourt S."/>
            <person name="Guigo R."/>
            <person name="Gogendeau D."/>
            <person name="Katinka M."/>
            <person name="Keller A.-M."/>
            <person name="Kissmehl R."/>
            <person name="Klotz C."/>
            <person name="Koll F."/>
            <person name="Le Moue A."/>
            <person name="Lepere C."/>
            <person name="Malinsky S."/>
            <person name="Nowacki M."/>
            <person name="Nowak J.K."/>
            <person name="Plattner H."/>
            <person name="Poulain J."/>
            <person name="Ruiz F."/>
            <person name="Serrano V."/>
            <person name="Zagulski M."/>
            <person name="Dessen P."/>
            <person name="Betermier M."/>
            <person name="Weissenbach J."/>
            <person name="Scarpelli C."/>
            <person name="Schachter V."/>
            <person name="Sperling L."/>
            <person name="Meyer E."/>
            <person name="Cohen J."/>
            <person name="Wincker P."/>
        </authorList>
    </citation>
    <scope>NUCLEOTIDE SEQUENCE [LARGE SCALE GENOMIC DNA]</scope>
    <source>
        <strain evidence="11 12">Stock d4-2</strain>
    </source>
</reference>
<dbReference type="STRING" id="5888.A0DVJ4"/>
<evidence type="ECO:0000259" key="10">
    <source>
        <dbReference type="SMART" id="SM00985"/>
    </source>
</evidence>
<keyword evidence="5" id="KW-0833">Ubl conjugation pathway</keyword>
<dbReference type="InterPro" id="IPR019572">
    <property type="entry name" value="UBA_E1_SCCH"/>
</dbReference>
<dbReference type="OrthoDB" id="10252231at2759"/>
<evidence type="ECO:0000256" key="5">
    <source>
        <dbReference type="ARBA" id="ARBA00022786"/>
    </source>
</evidence>
<evidence type="ECO:0000256" key="9">
    <source>
        <dbReference type="SAM" id="Phobius"/>
    </source>
</evidence>
<sequence>MNKASKFKSYALRVGQQNEPIFNDQFWDGLDIAINAVDNVHARKYIDNQCCYYGKPLFESGTLGTKCNSQLILPNKTQSYSESQDPPEESIPLCTLKNFPYQIEHTIQWARDYFAGFFEDGSQDCIKYLENPENYLKRILNELKTQPGVLRPKLESVKKFTEVAKKPSLHSIVTLTKNMFQDIFCNQIKQLLYCFPPDHRTSEGQLFWTNPKRPPTPIEFDQNDPLHQLFIHSAVNIFSQIFGLPKQDKFDEIAKILPTVQVQQYVPKQMQIKENEKDQKEEKSEDDETQIQALTQELEKLTLENKEVTKQLQECAFEKDDPTNWHIEFLSAVSNLRARNYKIPEVQPFQVKLIAGKIIPALATTTAMIVGAVGLEIFKYILKKDVTKMRNAFINLALPLFLFSEPLPPGEHLDQEYNVLLLGPTKAIPEKWTAWDRITINQQMTLGQFLDFFKEKYQVTVSSITFDKYIIYNNFPQPPQENFEKDLSVLFVQNAFQQLPAHRIYLDFGVSGELTINGVEVSADFAPVKYQYKK</sequence>
<keyword evidence="9" id="KW-0812">Transmembrane</keyword>
<keyword evidence="6" id="KW-0067">ATP-binding</keyword>
<dbReference type="GO" id="GO:0005524">
    <property type="term" value="F:ATP binding"/>
    <property type="evidence" value="ECO:0007669"/>
    <property type="project" value="UniProtKB-KW"/>
</dbReference>
<feature type="transmembrane region" description="Helical" evidence="9">
    <location>
        <begin position="358"/>
        <end position="382"/>
    </location>
</feature>
<dbReference type="GO" id="GO:0006974">
    <property type="term" value="P:DNA damage response"/>
    <property type="evidence" value="ECO:0000318"/>
    <property type="project" value="GO_Central"/>
</dbReference>
<evidence type="ECO:0000256" key="2">
    <source>
        <dbReference type="ARBA" id="ARBA00005673"/>
    </source>
</evidence>
<evidence type="ECO:0000313" key="12">
    <source>
        <dbReference type="Proteomes" id="UP000000600"/>
    </source>
</evidence>
<dbReference type="eggNOG" id="KOG2012">
    <property type="taxonomic scope" value="Eukaryota"/>
</dbReference>
<dbReference type="KEGG" id="ptm:GSPATT00020714001"/>
<dbReference type="HOGENOM" id="CLU_034847_1_0_1"/>
<dbReference type="FunCoup" id="A0DVJ4">
    <property type="interactions" value="879"/>
</dbReference>
<dbReference type="InterPro" id="IPR038252">
    <property type="entry name" value="UBA_E1_C_sf"/>
</dbReference>
<dbReference type="SUPFAM" id="SSF69572">
    <property type="entry name" value="Activating enzymes of the ubiquitin-like proteins"/>
    <property type="match status" value="1"/>
</dbReference>
<evidence type="ECO:0000256" key="3">
    <source>
        <dbReference type="ARBA" id="ARBA00022598"/>
    </source>
</evidence>
<dbReference type="InterPro" id="IPR035985">
    <property type="entry name" value="Ubiquitin-activating_enz"/>
</dbReference>
<proteinExistence type="inferred from homology"/>
<evidence type="ECO:0000256" key="8">
    <source>
        <dbReference type="SAM" id="Coils"/>
    </source>
</evidence>
<dbReference type="Pfam" id="PF09358">
    <property type="entry name" value="E1_UFD"/>
    <property type="match status" value="1"/>
</dbReference>
<dbReference type="UniPathway" id="UPA00143"/>
<dbReference type="RefSeq" id="XP_001454458.1">
    <property type="nucleotide sequence ID" value="XM_001454421.2"/>
</dbReference>
<evidence type="ECO:0000313" key="11">
    <source>
        <dbReference type="EMBL" id="CAK87061.1"/>
    </source>
</evidence>
<feature type="active site" description="Glycyl thioester intermediate" evidence="7">
    <location>
        <position position="94"/>
    </location>
</feature>
<dbReference type="GO" id="GO:0005634">
    <property type="term" value="C:nucleus"/>
    <property type="evidence" value="ECO:0000318"/>
    <property type="project" value="GO_Central"/>
</dbReference>
<dbReference type="GO" id="GO:0006511">
    <property type="term" value="P:ubiquitin-dependent protein catabolic process"/>
    <property type="evidence" value="ECO:0000318"/>
    <property type="project" value="GO_Central"/>
</dbReference>
<dbReference type="InterPro" id="IPR042063">
    <property type="entry name" value="Ubi_acti_E1_SCCH"/>
</dbReference>
<keyword evidence="9" id="KW-0472">Membrane</keyword>
<dbReference type="PANTHER" id="PTHR10953:SF4">
    <property type="entry name" value="UBIQUITIN-ACTIVATING ENZYME E1 C-TERMINAL DOMAIN-CONTAINING PROTEIN"/>
    <property type="match status" value="1"/>
</dbReference>
<keyword evidence="9" id="KW-1133">Transmembrane helix</keyword>
<dbReference type="Proteomes" id="UP000000600">
    <property type="component" value="Unassembled WGS sequence"/>
</dbReference>
<dbReference type="GO" id="GO:0016567">
    <property type="term" value="P:protein ubiquitination"/>
    <property type="evidence" value="ECO:0000318"/>
    <property type="project" value="GO_Central"/>
</dbReference>
<dbReference type="PRINTS" id="PR01849">
    <property type="entry name" value="UBIQUITINACT"/>
</dbReference>
<keyword evidence="3" id="KW-0436">Ligase</keyword>
<protein>
    <recommendedName>
        <fullName evidence="10">Ubiquitin-activating enzyme E1 C-terminal domain-containing protein</fullName>
    </recommendedName>
</protein>
<keyword evidence="8" id="KW-0175">Coiled coil</keyword>
<name>A0DVJ4_PARTE</name>
<evidence type="ECO:0000256" key="6">
    <source>
        <dbReference type="ARBA" id="ARBA00022840"/>
    </source>
</evidence>
<dbReference type="SMART" id="SM00985">
    <property type="entry name" value="UBA_e1_C"/>
    <property type="match status" value="1"/>
</dbReference>
<dbReference type="InterPro" id="IPR033127">
    <property type="entry name" value="UBQ-activ_enz_E1_Cys_AS"/>
</dbReference>
<dbReference type="GO" id="GO:0004839">
    <property type="term" value="F:ubiquitin activating enzyme activity"/>
    <property type="evidence" value="ECO:0000318"/>
    <property type="project" value="GO_Central"/>
</dbReference>
<dbReference type="GeneID" id="5040243"/>
<dbReference type="PROSITE" id="PS00865">
    <property type="entry name" value="UBIQUITIN_ACTIVAT_2"/>
    <property type="match status" value="1"/>
</dbReference>
<accession>A0DVJ4</accession>
<dbReference type="PANTHER" id="PTHR10953">
    <property type="entry name" value="UBIQUITIN-ACTIVATING ENZYME E1"/>
    <property type="match status" value="1"/>
</dbReference>
<dbReference type="InterPro" id="IPR000594">
    <property type="entry name" value="ThiF_NAD_FAD-bd"/>
</dbReference>
<dbReference type="AlphaFoldDB" id="A0DVJ4"/>
<keyword evidence="4" id="KW-0547">Nucleotide-binding</keyword>
<dbReference type="Pfam" id="PF00899">
    <property type="entry name" value="ThiF"/>
    <property type="match status" value="1"/>
</dbReference>
<feature type="coiled-coil region" evidence="8">
    <location>
        <begin position="270"/>
        <end position="318"/>
    </location>
</feature>
<dbReference type="InterPro" id="IPR018965">
    <property type="entry name" value="Ub-activating_enz_E1_C"/>
</dbReference>
<comment type="similarity">
    <text evidence="2">Belongs to the ubiquitin-activating E1 family.</text>
</comment>
<gene>
    <name evidence="11" type="ORF">GSPATT00020714001</name>
</gene>
<dbReference type="FunFam" id="1.10.10.2660:FF:000005">
    <property type="entry name" value="Ubiquitin-activating enzyme E1, putative"/>
    <property type="match status" value="1"/>
</dbReference>
<dbReference type="Gene3D" id="3.40.50.720">
    <property type="entry name" value="NAD(P)-binding Rossmann-like Domain"/>
    <property type="match status" value="1"/>
</dbReference>
<comment type="pathway">
    <text evidence="1">Protein modification; protein ubiquitination.</text>
</comment>
<keyword evidence="12" id="KW-1185">Reference proteome</keyword>
<evidence type="ECO:0000256" key="1">
    <source>
        <dbReference type="ARBA" id="ARBA00004906"/>
    </source>
</evidence>
<dbReference type="GO" id="GO:0005737">
    <property type="term" value="C:cytoplasm"/>
    <property type="evidence" value="ECO:0000318"/>
    <property type="project" value="GO_Central"/>
</dbReference>
<dbReference type="InterPro" id="IPR000011">
    <property type="entry name" value="UBQ/SUMO-activ_enz_E1-like"/>
</dbReference>